<proteinExistence type="predicted"/>
<reference evidence="2" key="1">
    <citation type="submission" date="2015-11" db="EMBL/GenBank/DDBJ databases">
        <authorList>
            <person name="Kumar R."/>
            <person name="Singh D."/>
            <person name="Swarnkar M.K."/>
            <person name="Singh A.K."/>
            <person name="Kumar S."/>
        </authorList>
    </citation>
    <scope>NUCLEOTIDE SEQUENCE [LARGE SCALE GENOMIC DNA]</scope>
    <source>
        <strain evidence="2">ERGS4:06</strain>
    </source>
</reference>
<sequence length="66" mass="6925">MLASIPETSWQDGTMTSADQTTLMLPEVLADATVLTTRKAAPTELCKLPAVVLVEGLATPKEEAAP</sequence>
<evidence type="ECO:0000313" key="2">
    <source>
        <dbReference type="Proteomes" id="UP000059574"/>
    </source>
</evidence>
<accession>A0A0S2M007</accession>
<name>A0A0S2M007_9MICC</name>
<dbReference type="Proteomes" id="UP000059574">
    <property type="component" value="Chromosome"/>
</dbReference>
<dbReference type="AlphaFoldDB" id="A0A0S2M007"/>
<organism evidence="1 2">
    <name type="scientific">Arthrobacter alpinus</name>
    <dbReference type="NCBI Taxonomy" id="656366"/>
    <lineage>
        <taxon>Bacteria</taxon>
        <taxon>Bacillati</taxon>
        <taxon>Actinomycetota</taxon>
        <taxon>Actinomycetes</taxon>
        <taxon>Micrococcales</taxon>
        <taxon>Micrococcaceae</taxon>
        <taxon>Arthrobacter</taxon>
    </lineage>
</organism>
<reference evidence="1 2" key="2">
    <citation type="journal article" date="2016" name="J. Biotechnol.">
        <title>Complete genome sequence of Arthrobacter alpinus ERGS4:06, a yellow pigmented bacterium tolerant to cold and radiations isolated from Sikkim Himalaya.</title>
        <authorList>
            <person name="Kumar R."/>
            <person name="Singh D."/>
            <person name="Swarnkar M.K."/>
            <person name="Singh A.K."/>
            <person name="Kumar S."/>
        </authorList>
    </citation>
    <scope>NUCLEOTIDE SEQUENCE [LARGE SCALE GENOMIC DNA]</scope>
    <source>
        <strain evidence="1 2">ERGS4:06</strain>
    </source>
</reference>
<gene>
    <name evidence="1" type="ORF">AS189_12000</name>
</gene>
<protein>
    <submittedName>
        <fullName evidence="1">Uncharacterized protein</fullName>
    </submittedName>
</protein>
<dbReference type="EMBL" id="CP013200">
    <property type="protein sequence ID" value="ALO67091.1"/>
    <property type="molecule type" value="Genomic_DNA"/>
</dbReference>
<evidence type="ECO:0000313" key="1">
    <source>
        <dbReference type="EMBL" id="ALO67091.1"/>
    </source>
</evidence>